<evidence type="ECO:0000256" key="1">
    <source>
        <dbReference type="SAM" id="MobiDB-lite"/>
    </source>
</evidence>
<feature type="non-terminal residue" evidence="2">
    <location>
        <position position="107"/>
    </location>
</feature>
<protein>
    <submittedName>
        <fullName evidence="2">Uncharacterized protein</fullName>
    </submittedName>
</protein>
<organism evidence="2 3">
    <name type="scientific">Batillaria attramentaria</name>
    <dbReference type="NCBI Taxonomy" id="370345"/>
    <lineage>
        <taxon>Eukaryota</taxon>
        <taxon>Metazoa</taxon>
        <taxon>Spiralia</taxon>
        <taxon>Lophotrochozoa</taxon>
        <taxon>Mollusca</taxon>
        <taxon>Gastropoda</taxon>
        <taxon>Caenogastropoda</taxon>
        <taxon>Sorbeoconcha</taxon>
        <taxon>Cerithioidea</taxon>
        <taxon>Batillariidae</taxon>
        <taxon>Batillaria</taxon>
    </lineage>
</organism>
<evidence type="ECO:0000313" key="2">
    <source>
        <dbReference type="EMBL" id="KAK7473430.1"/>
    </source>
</evidence>
<comment type="caution">
    <text evidence="2">The sequence shown here is derived from an EMBL/GenBank/DDBJ whole genome shotgun (WGS) entry which is preliminary data.</text>
</comment>
<feature type="region of interest" description="Disordered" evidence="1">
    <location>
        <begin position="81"/>
        <end position="107"/>
    </location>
</feature>
<sequence>MAQILGGKTYFVLVLSRPTQSRRLMRHTLFGKVAFPRVALSRSVAERPGDLIKPSPAVDNFSLPASSSRETKAALCKIEPAHQEMRDRERTQASRRLQPLSAAPSTA</sequence>
<name>A0ABD0JEY9_9CAEN</name>
<dbReference type="Proteomes" id="UP001519460">
    <property type="component" value="Unassembled WGS sequence"/>
</dbReference>
<feature type="compositionally biased region" description="Basic and acidic residues" evidence="1">
    <location>
        <begin position="81"/>
        <end position="92"/>
    </location>
</feature>
<proteinExistence type="predicted"/>
<gene>
    <name evidence="2" type="ORF">BaRGS_00035306</name>
</gene>
<dbReference type="EMBL" id="JACVVK020000470">
    <property type="protein sequence ID" value="KAK7473430.1"/>
    <property type="molecule type" value="Genomic_DNA"/>
</dbReference>
<keyword evidence="3" id="KW-1185">Reference proteome</keyword>
<accession>A0ABD0JEY9</accession>
<dbReference type="AlphaFoldDB" id="A0ABD0JEY9"/>
<reference evidence="2 3" key="1">
    <citation type="journal article" date="2023" name="Sci. Data">
        <title>Genome assembly of the Korean intertidal mud-creeper Batillaria attramentaria.</title>
        <authorList>
            <person name="Patra A.K."/>
            <person name="Ho P.T."/>
            <person name="Jun S."/>
            <person name="Lee S.J."/>
            <person name="Kim Y."/>
            <person name="Won Y.J."/>
        </authorList>
    </citation>
    <scope>NUCLEOTIDE SEQUENCE [LARGE SCALE GENOMIC DNA]</scope>
    <source>
        <strain evidence="2">Wonlab-2016</strain>
    </source>
</reference>
<evidence type="ECO:0000313" key="3">
    <source>
        <dbReference type="Proteomes" id="UP001519460"/>
    </source>
</evidence>